<dbReference type="EMBL" id="GEEE01021533">
    <property type="protein sequence ID" value="JAP41692.1"/>
    <property type="molecule type" value="Transcribed_RNA"/>
</dbReference>
<dbReference type="AlphaFoldDB" id="A0A0X3P146"/>
<organism evidence="2">
    <name type="scientific">Schistocephalus solidus</name>
    <name type="common">Tapeworm</name>
    <dbReference type="NCBI Taxonomy" id="70667"/>
    <lineage>
        <taxon>Eukaryota</taxon>
        <taxon>Metazoa</taxon>
        <taxon>Spiralia</taxon>
        <taxon>Lophotrochozoa</taxon>
        <taxon>Platyhelminthes</taxon>
        <taxon>Cestoda</taxon>
        <taxon>Eucestoda</taxon>
        <taxon>Diphyllobothriidea</taxon>
        <taxon>Diphyllobothriidae</taxon>
        <taxon>Schistocephalus</taxon>
    </lineage>
</organism>
<name>A0A0X3P146_SCHSO</name>
<proteinExistence type="predicted"/>
<keyword evidence="1" id="KW-0732">Signal</keyword>
<feature type="non-terminal residue" evidence="2">
    <location>
        <position position="1"/>
    </location>
</feature>
<protein>
    <submittedName>
        <fullName evidence="2">Uncharacterized protein</fullName>
    </submittedName>
</protein>
<evidence type="ECO:0000313" key="2">
    <source>
        <dbReference type="EMBL" id="JAP41692.1"/>
    </source>
</evidence>
<feature type="chain" id="PRO_5007050881" evidence="1">
    <location>
        <begin position="24"/>
        <end position="246"/>
    </location>
</feature>
<reference evidence="2" key="1">
    <citation type="submission" date="2016-01" db="EMBL/GenBank/DDBJ databases">
        <title>Reference transcriptome for the parasite Schistocephalus solidus: insights into the molecular evolution of parasitism.</title>
        <authorList>
            <person name="Hebert F.O."/>
            <person name="Grambauer S."/>
            <person name="Barber I."/>
            <person name="Landry C.R."/>
            <person name="Aubin-Horth N."/>
        </authorList>
    </citation>
    <scope>NUCLEOTIDE SEQUENCE</scope>
</reference>
<feature type="signal peptide" evidence="1">
    <location>
        <begin position="1"/>
        <end position="23"/>
    </location>
</feature>
<accession>A0A0X3P146</accession>
<evidence type="ECO:0000256" key="1">
    <source>
        <dbReference type="SAM" id="SignalP"/>
    </source>
</evidence>
<gene>
    <name evidence="2" type="ORF">TR88722</name>
</gene>
<sequence>RSRNIFTMKLVISLTLLLLTASAAPAVKQKEVNQNETWREKLLQLLIEYKAYLVQRLTNIIKENKSNIVEALVSVTHAEDWDEKISALFKENAQRTVKIFLDRAQQKTTHYENWAEYFKGETDDIINELLQLIGAKGDDLLSTSKNILNVTLNKLLPIFGVNLEEEECIVISDSVGGLVGTVLMIIKDRQNWAMPIADYIRYHVPHLVTVSLKRFLGDDSNIYKFISTVAKQDQLDVTLTEKNVPS</sequence>